<keyword evidence="1" id="KW-0472">Membrane</keyword>
<accession>A0A1H6EMB1</accession>
<keyword evidence="1" id="KW-0812">Transmembrane</keyword>
<evidence type="ECO:0000256" key="1">
    <source>
        <dbReference type="SAM" id="Phobius"/>
    </source>
</evidence>
<name>A0A1H6EMB1_9ACTN</name>
<proteinExistence type="predicted"/>
<organism evidence="2 3">
    <name type="scientific">Nonomuraea solani</name>
    <dbReference type="NCBI Taxonomy" id="1144553"/>
    <lineage>
        <taxon>Bacteria</taxon>
        <taxon>Bacillati</taxon>
        <taxon>Actinomycetota</taxon>
        <taxon>Actinomycetes</taxon>
        <taxon>Streptosporangiales</taxon>
        <taxon>Streptosporangiaceae</taxon>
        <taxon>Nonomuraea</taxon>
    </lineage>
</organism>
<keyword evidence="3" id="KW-1185">Reference proteome</keyword>
<dbReference type="EMBL" id="FNVT01000012">
    <property type="protein sequence ID" value="SEG99008.1"/>
    <property type="molecule type" value="Genomic_DNA"/>
</dbReference>
<dbReference type="Proteomes" id="UP000236732">
    <property type="component" value="Unassembled WGS sequence"/>
</dbReference>
<dbReference type="NCBIfam" id="TIGR04222">
    <property type="entry name" value="near_uncomplex"/>
    <property type="match status" value="1"/>
</dbReference>
<sequence>MDLIVLIVSAILAVPTVTAIVAIRREERSIRAAATDGRARDLGHYELAYLADGSRRVANTAIALLAQSGDLRVSRGGRVHQVRSGVVSRDPVEEAVLGIVALRSGLPAVALTIDTDRSLAMDALRARLTDMGMILPGDVFALTGRISRRLWGLSLVALAGLVISAATALTGGTLALVALPIYGGTMVCAWLAIVRQRRARRDTVTPAGKESLYAAMREHPQGGEGPMPIALYGLGEVRDADLKVELITGDRRRVTRGSSAGYTHGGVAGCGAWADSGSSSCGGGGGCGGGCGGGS</sequence>
<dbReference type="RefSeq" id="WP_103960430.1">
    <property type="nucleotide sequence ID" value="NZ_FNVT01000012.1"/>
</dbReference>
<feature type="transmembrane region" description="Helical" evidence="1">
    <location>
        <begin position="6"/>
        <end position="23"/>
    </location>
</feature>
<dbReference type="OrthoDB" id="3620552at2"/>
<dbReference type="InterPro" id="IPR026467">
    <property type="entry name" value="Ser/Gly_Cys_C_dom"/>
</dbReference>
<protein>
    <submittedName>
        <fullName evidence="2">TIGR04222 domain-containing protein</fullName>
    </submittedName>
</protein>
<keyword evidence="1" id="KW-1133">Transmembrane helix</keyword>
<feature type="transmembrane region" description="Helical" evidence="1">
    <location>
        <begin position="175"/>
        <end position="194"/>
    </location>
</feature>
<feature type="transmembrane region" description="Helical" evidence="1">
    <location>
        <begin position="150"/>
        <end position="169"/>
    </location>
</feature>
<evidence type="ECO:0000313" key="2">
    <source>
        <dbReference type="EMBL" id="SEG99008.1"/>
    </source>
</evidence>
<reference evidence="2 3" key="1">
    <citation type="submission" date="2016-10" db="EMBL/GenBank/DDBJ databases">
        <authorList>
            <person name="de Groot N.N."/>
        </authorList>
    </citation>
    <scope>NUCLEOTIDE SEQUENCE [LARGE SCALE GENOMIC DNA]</scope>
    <source>
        <strain evidence="2 3">CGMCC 4.7037</strain>
    </source>
</reference>
<evidence type="ECO:0000313" key="3">
    <source>
        <dbReference type="Proteomes" id="UP000236732"/>
    </source>
</evidence>
<gene>
    <name evidence="2" type="ORF">SAMN05444920_112162</name>
</gene>
<dbReference type="AlphaFoldDB" id="A0A1H6EMB1"/>